<accession>A0AB38Z3U3</accession>
<name>A0AB38Z3U3_9CAUD</name>
<organism evidence="1">
    <name type="scientific">Klebsiella phage vB_KpnM_Iguana_ER37</name>
    <dbReference type="NCBI Taxonomy" id="3076781"/>
    <lineage>
        <taxon>Viruses</taxon>
        <taxon>Duplodnaviria</taxon>
        <taxon>Heunggongvirae</taxon>
        <taxon>Uroviricota</taxon>
        <taxon>Caudoviricetes</taxon>
    </lineage>
</organism>
<dbReference type="EMBL" id="OR472445">
    <property type="protein sequence ID" value="WNV45753.1"/>
    <property type="molecule type" value="Genomic_DNA"/>
</dbReference>
<evidence type="ECO:0000313" key="1">
    <source>
        <dbReference type="EMBL" id="WNV45753.1"/>
    </source>
</evidence>
<protein>
    <submittedName>
        <fullName evidence="1">Uncharacterized protein</fullName>
    </submittedName>
</protein>
<sequence>MNKDTPPLFRNQGLTTLFRMVIITLLRTGKTQGVRNV</sequence>
<reference evidence="1" key="1">
    <citation type="submission" date="2023-08" db="EMBL/GenBank/DDBJ databases">
        <authorList>
            <person name="Rotman E.R."/>
            <person name="Mimee M."/>
        </authorList>
    </citation>
    <scope>NUCLEOTIDE SEQUENCE</scope>
</reference>
<gene>
    <name evidence="1" type="ORF">FVZTVLPZ_CDS0256</name>
</gene>
<proteinExistence type="predicted"/>